<dbReference type="SUPFAM" id="SSF52833">
    <property type="entry name" value="Thioredoxin-like"/>
    <property type="match status" value="1"/>
</dbReference>
<dbReference type="InterPro" id="IPR036249">
    <property type="entry name" value="Thioredoxin-like_sf"/>
</dbReference>
<evidence type="ECO:0000259" key="1">
    <source>
        <dbReference type="Pfam" id="PF01323"/>
    </source>
</evidence>
<organism evidence="2 3">
    <name type="scientific">Lottiidibacillus patelloidae</name>
    <dbReference type="NCBI Taxonomy" id="2670334"/>
    <lineage>
        <taxon>Bacteria</taxon>
        <taxon>Bacillati</taxon>
        <taxon>Bacillota</taxon>
        <taxon>Bacilli</taxon>
        <taxon>Bacillales</taxon>
        <taxon>Bacillaceae</taxon>
        <taxon>Lottiidibacillus</taxon>
    </lineage>
</organism>
<dbReference type="PANTHER" id="PTHR13887">
    <property type="entry name" value="GLUTATHIONE S-TRANSFERASE KAPPA"/>
    <property type="match status" value="1"/>
</dbReference>
<dbReference type="Gene3D" id="3.40.30.10">
    <property type="entry name" value="Glutaredoxin"/>
    <property type="match status" value="1"/>
</dbReference>
<sequence length="216" mass="24440">MGKKRLEDALQKVNQPVEVVFRSFELDPTMEKEVNMSIHEKLAQKYGMSIEQAKMNARNVEQMAQTVGLEFRFDKMILTNTFDAHRLAMFAKEHGKMHEMTERLLKAYYTEGKHIGDHATLVELAQEVGFDSEEVTTLLAGDDMSNLVRSDEKEAAELGITSIPFFLINRKYAITGAQSEEAFIEAIEQITTQDGPFTNIKDGVLCDENGCEIPKK</sequence>
<proteinExistence type="predicted"/>
<dbReference type="PANTHER" id="PTHR13887:SF41">
    <property type="entry name" value="THIOREDOXIN SUPERFAMILY PROTEIN"/>
    <property type="match status" value="1"/>
</dbReference>
<protein>
    <recommendedName>
        <fullName evidence="1">DSBA-like thioredoxin domain-containing protein</fullName>
    </recommendedName>
</protein>
<reference evidence="2 3" key="2">
    <citation type="submission" date="2017-09" db="EMBL/GenBank/DDBJ databases">
        <title>Bacillus patelloidae sp. nov., isolated from the intestinal tract of a marine limpet.</title>
        <authorList>
            <person name="Liu R."/>
            <person name="Dong C."/>
            <person name="Shao Z."/>
        </authorList>
    </citation>
    <scope>NUCLEOTIDE SEQUENCE [LARGE SCALE GENOMIC DNA]</scope>
    <source>
        <strain evidence="2 3">SA5d-4</strain>
    </source>
</reference>
<dbReference type="EMBL" id="NPIA01000002">
    <property type="protein sequence ID" value="OZM57892.1"/>
    <property type="molecule type" value="Genomic_DNA"/>
</dbReference>
<keyword evidence="3" id="KW-1185">Reference proteome</keyword>
<feature type="domain" description="DSBA-like thioredoxin" evidence="1">
    <location>
        <begin position="2"/>
        <end position="187"/>
    </location>
</feature>
<dbReference type="Proteomes" id="UP000217083">
    <property type="component" value="Unassembled WGS sequence"/>
</dbReference>
<accession>A0A263BWF1</accession>
<dbReference type="Pfam" id="PF01323">
    <property type="entry name" value="DSBA"/>
    <property type="match status" value="1"/>
</dbReference>
<comment type="caution">
    <text evidence="2">The sequence shown here is derived from an EMBL/GenBank/DDBJ whole genome shotgun (WGS) entry which is preliminary data.</text>
</comment>
<dbReference type="AlphaFoldDB" id="A0A263BWF1"/>
<name>A0A263BWF1_9BACI</name>
<reference evidence="3" key="1">
    <citation type="submission" date="2017-08" db="EMBL/GenBank/DDBJ databases">
        <authorList>
            <person name="Huang Z."/>
        </authorList>
    </citation>
    <scope>NUCLEOTIDE SEQUENCE [LARGE SCALE GENOMIC DNA]</scope>
    <source>
        <strain evidence="3">SA5d-4</strain>
    </source>
</reference>
<dbReference type="RefSeq" id="WP_094923157.1">
    <property type="nucleotide sequence ID" value="NZ_NPIA01000002.1"/>
</dbReference>
<gene>
    <name evidence="2" type="ORF">CIB95_05915</name>
</gene>
<dbReference type="InterPro" id="IPR001853">
    <property type="entry name" value="DSBA-like_thioredoxin_dom"/>
</dbReference>
<evidence type="ECO:0000313" key="3">
    <source>
        <dbReference type="Proteomes" id="UP000217083"/>
    </source>
</evidence>
<dbReference type="GO" id="GO:0016491">
    <property type="term" value="F:oxidoreductase activity"/>
    <property type="evidence" value="ECO:0007669"/>
    <property type="project" value="InterPro"/>
</dbReference>
<dbReference type="CDD" id="cd03024">
    <property type="entry name" value="DsbA_FrnE"/>
    <property type="match status" value="1"/>
</dbReference>
<evidence type="ECO:0000313" key="2">
    <source>
        <dbReference type="EMBL" id="OZM57892.1"/>
    </source>
</evidence>